<sequence length="252" mass="27820">MLNPQLVGIVINSLRAAGITPPELAPIRPFPKIRADTAELPELIVSSEYEDPYADPKVIAVVSKLYIQSIGQLDQTHYLNELRRQAAELESHTKTILEQLQNAFNATANALVADADPIKGVEDPATIDQRTARRDTATSALNVTQGITTLENLIKAWRDLWGAIGSNSYGNNAGMPFTFMNPNAQQWEELRHKPTIWEAVRAGEPLTLADSPEHVGKRYQSMLHNEQVALHALRESKHPSLLPEGGYGSFIV</sequence>
<evidence type="ECO:0000313" key="1">
    <source>
        <dbReference type="EMBL" id="MBB2995913.1"/>
    </source>
</evidence>
<dbReference type="RefSeq" id="WP_183511108.1">
    <property type="nucleotide sequence ID" value="NZ_BAABGK010000042.1"/>
</dbReference>
<evidence type="ECO:0000313" key="2">
    <source>
        <dbReference type="Proteomes" id="UP000523000"/>
    </source>
</evidence>
<protein>
    <submittedName>
        <fullName evidence="1">Uncharacterized protein</fullName>
    </submittedName>
</protein>
<dbReference type="AlphaFoldDB" id="A0A839QJZ4"/>
<dbReference type="EMBL" id="JACHVS010000001">
    <property type="protein sequence ID" value="MBB2995913.1"/>
    <property type="molecule type" value="Genomic_DNA"/>
</dbReference>
<keyword evidence="2" id="KW-1185">Reference proteome</keyword>
<name>A0A839QJZ4_9MICC</name>
<reference evidence="1 2" key="1">
    <citation type="submission" date="2020-08" db="EMBL/GenBank/DDBJ databases">
        <title>Sequencing the genomes of 1000 actinobacteria strains.</title>
        <authorList>
            <person name="Klenk H.-P."/>
        </authorList>
    </citation>
    <scope>NUCLEOTIDE SEQUENCE [LARGE SCALE GENOMIC DNA]</scope>
    <source>
        <strain evidence="1 2">DSM 22826</strain>
    </source>
</reference>
<comment type="caution">
    <text evidence="1">The sequence shown here is derived from an EMBL/GenBank/DDBJ whole genome shotgun (WGS) entry which is preliminary data.</text>
</comment>
<accession>A0A839QJZ4</accession>
<proteinExistence type="predicted"/>
<organism evidence="1 2">
    <name type="scientific">Paeniglutamicibacter cryotolerans</name>
    <dbReference type="NCBI Taxonomy" id="670079"/>
    <lineage>
        <taxon>Bacteria</taxon>
        <taxon>Bacillati</taxon>
        <taxon>Actinomycetota</taxon>
        <taxon>Actinomycetes</taxon>
        <taxon>Micrococcales</taxon>
        <taxon>Micrococcaceae</taxon>
        <taxon>Paeniglutamicibacter</taxon>
    </lineage>
</organism>
<dbReference type="Proteomes" id="UP000523000">
    <property type="component" value="Unassembled WGS sequence"/>
</dbReference>
<gene>
    <name evidence="1" type="ORF">E9229_002104</name>
</gene>